<dbReference type="Pfam" id="PF13589">
    <property type="entry name" value="HATPase_c_3"/>
    <property type="match status" value="1"/>
</dbReference>
<dbReference type="GeneID" id="30031380"/>
<dbReference type="InterPro" id="IPR036890">
    <property type="entry name" value="HATPase_C_sf"/>
</dbReference>
<dbReference type="SUPFAM" id="SSF55874">
    <property type="entry name" value="ATPase domain of HSP90 chaperone/DNA topoisomerase II/histidine kinase"/>
    <property type="match status" value="1"/>
</dbReference>
<dbReference type="STRING" id="869754.A0A1A0H7D7"/>
<dbReference type="InterPro" id="IPR013507">
    <property type="entry name" value="DNA_mismatch_S5_2-like"/>
</dbReference>
<dbReference type="GO" id="GO:0000710">
    <property type="term" value="P:meiotic mismatch repair"/>
    <property type="evidence" value="ECO:0007669"/>
    <property type="project" value="EnsemblFungi"/>
</dbReference>
<dbReference type="GO" id="GO:0032389">
    <property type="term" value="C:MutLalpha complex"/>
    <property type="evidence" value="ECO:0007669"/>
    <property type="project" value="EnsemblFungi"/>
</dbReference>
<dbReference type="PANTHER" id="PTHR10073:SF52">
    <property type="entry name" value="MISMATCH REPAIR ENDONUCLEASE PMS2"/>
    <property type="match status" value="1"/>
</dbReference>
<dbReference type="InterPro" id="IPR038973">
    <property type="entry name" value="MutL/Mlh/Pms-like"/>
</dbReference>
<dbReference type="Gene3D" id="3.30.230.10">
    <property type="match status" value="1"/>
</dbReference>
<dbReference type="GO" id="GO:0005524">
    <property type="term" value="F:ATP binding"/>
    <property type="evidence" value="ECO:0007669"/>
    <property type="project" value="EnsemblFungi"/>
</dbReference>
<dbReference type="Proteomes" id="UP000092555">
    <property type="component" value="Unassembled WGS sequence"/>
</dbReference>
<dbReference type="FunFam" id="3.30.565.10:FF:000003">
    <property type="entry name" value="DNA mismatch repair endonuclease MutL"/>
    <property type="match status" value="1"/>
</dbReference>
<dbReference type="NCBIfam" id="TIGR00585">
    <property type="entry name" value="mutl"/>
    <property type="match status" value="1"/>
</dbReference>
<dbReference type="GO" id="GO:0000404">
    <property type="term" value="F:heteroduplex DNA loop binding"/>
    <property type="evidence" value="ECO:0007669"/>
    <property type="project" value="EnsemblFungi"/>
</dbReference>
<comment type="caution">
    <text evidence="7">The sequence shown here is derived from an EMBL/GenBank/DDBJ whole genome shotgun (WGS) entry which is preliminary data.</text>
</comment>
<dbReference type="GO" id="GO:0140664">
    <property type="term" value="F:ATP-dependent DNA damage sensor activity"/>
    <property type="evidence" value="ECO:0007669"/>
    <property type="project" value="InterPro"/>
</dbReference>
<sequence length="885" mass="97635">MSISSINASDVSKITSGQVIIDLASVVKELIDNAIDAGCNKVEVTFNNHGATSVEVSDNGRGIDVSDFETLCLKHHTSKLTHFEDLTSVTTLGFRGEAMSSLCSVSKVKVVTSSATTFPRGTQLEYNSMGEIQTKKSLVTGKKGTTVNISDLFHGWPVRQKNFVKHAKREYSKTLNLLQAYLLAYTNIRFTIFNISGSTGKKTMVMGTQGGQSSISDVLTTIYGSNGAHGLIPLAISAENIDARFKLNMSCVPMALSIKLTGVISDCSFGMGRAATDRQYFSINKRPVTHKKLGKIVNEVYKSFNTTQSPVYVIDLQLASSLLDVNVTPDKRLVMMQCEDLISEVIREELVSLFRGRNNFVPKSEMGVVNIGSQHSSTQQKSLDLFSSSHSSCGQSHVASVNFEDAEEKQLSQNDDEQTVERNESIRSSPSNSEVEITHISFDKTEARQAEDGCPVDEDIAQRNEGQKVLDPNSHAIVSTLLLETLSDVEDDEGENSEECDSQPICAPNQIDNEPDVLFVLEEEETLQNLEQSTQMASSDSKNLKRDAGVGVEADHTTLQVHLNTKDSVQSGDDSANSKKSSRDTRTSNPENTIGDMEWSTAHNSEINNSASGRKRRHSDQLQGVQSLLSVTIEEAKTYVACEAEIQRGKNGIARVQDINEAMEICRNDFTRMEIVGQFNSGFIIVSHGGKIFIVDQHALDEIYNYERLMNNLTLQPQPLVVPQVLELSPIDEMEILEFAEHLGRNGFSIEEIEDAAPGRRVRLKGIPVLKNVVFDVSDLHELVHKLHEQGAGSESRKAAKFDSLTTPRRSTFFSCRCTKVDRMIALRACRLSIMIGLALSTQTMMRVVKNLATLDRPWNCPHGRPTMRHLADIEGTGFSADYEV</sequence>
<dbReference type="InterPro" id="IPR014790">
    <property type="entry name" value="MutL_C"/>
</dbReference>
<dbReference type="InterPro" id="IPR037198">
    <property type="entry name" value="MutL_C_sf"/>
</dbReference>
<dbReference type="Gene3D" id="3.30.1370.100">
    <property type="entry name" value="MutL, C-terminal domain, regulatory subdomain"/>
    <property type="match status" value="1"/>
</dbReference>
<dbReference type="GO" id="GO:0003697">
    <property type="term" value="F:single-stranded DNA binding"/>
    <property type="evidence" value="ECO:0007669"/>
    <property type="project" value="EnsemblFungi"/>
</dbReference>
<dbReference type="InterPro" id="IPR042121">
    <property type="entry name" value="MutL_C_regsub"/>
</dbReference>
<dbReference type="Pfam" id="PF01119">
    <property type="entry name" value="DNA_mis_repair"/>
    <property type="match status" value="1"/>
</dbReference>
<keyword evidence="8" id="KW-1185">Reference proteome</keyword>
<dbReference type="InterPro" id="IPR020568">
    <property type="entry name" value="Ribosomal_Su5_D2-typ_SF"/>
</dbReference>
<dbReference type="Pfam" id="PF08676">
    <property type="entry name" value="MutL_C"/>
    <property type="match status" value="1"/>
</dbReference>
<feature type="region of interest" description="Disordered" evidence="4">
    <location>
        <begin position="490"/>
        <end position="510"/>
    </location>
</feature>
<dbReference type="CDD" id="cd03484">
    <property type="entry name" value="MutL_Trans_hPMS_2_like"/>
    <property type="match status" value="1"/>
</dbReference>
<gene>
    <name evidence="7" type="ORF">METBIDRAFT_72610</name>
</gene>
<evidence type="ECO:0000313" key="7">
    <source>
        <dbReference type="EMBL" id="OBA19890.1"/>
    </source>
</evidence>
<dbReference type="SUPFAM" id="SSF118116">
    <property type="entry name" value="DNA mismatch repair protein MutL"/>
    <property type="match status" value="1"/>
</dbReference>
<dbReference type="EMBL" id="LXTC01000005">
    <property type="protein sequence ID" value="OBA19890.1"/>
    <property type="molecule type" value="Genomic_DNA"/>
</dbReference>
<dbReference type="RefSeq" id="XP_018710415.1">
    <property type="nucleotide sequence ID" value="XM_018858404.1"/>
</dbReference>
<dbReference type="CDD" id="cd16926">
    <property type="entry name" value="HATPase_MutL-MLH-PMS-like"/>
    <property type="match status" value="1"/>
</dbReference>
<dbReference type="OrthoDB" id="10263226at2759"/>
<dbReference type="InterPro" id="IPR002099">
    <property type="entry name" value="MutL/Mlh/PMS"/>
</dbReference>
<keyword evidence="2" id="KW-0227">DNA damage</keyword>
<name>A0A1A0H7D7_9ASCO</name>
<evidence type="ECO:0000313" key="8">
    <source>
        <dbReference type="Proteomes" id="UP000092555"/>
    </source>
</evidence>
<evidence type="ECO:0000256" key="3">
    <source>
        <dbReference type="ARBA" id="ARBA00023204"/>
    </source>
</evidence>
<evidence type="ECO:0000259" key="6">
    <source>
        <dbReference type="SMART" id="SM01340"/>
    </source>
</evidence>
<dbReference type="AlphaFoldDB" id="A0A1A0H7D7"/>
<feature type="region of interest" description="Disordered" evidence="4">
    <location>
        <begin position="556"/>
        <end position="602"/>
    </location>
</feature>
<reference evidence="7 8" key="1">
    <citation type="submission" date="2016-05" db="EMBL/GenBank/DDBJ databases">
        <title>Comparative genomics of biotechnologically important yeasts.</title>
        <authorList>
            <consortium name="DOE Joint Genome Institute"/>
            <person name="Riley R."/>
            <person name="Haridas S."/>
            <person name="Wolfe K.H."/>
            <person name="Lopes M.R."/>
            <person name="Hittinger C.T."/>
            <person name="Goker M."/>
            <person name="Salamov A."/>
            <person name="Wisecaver J."/>
            <person name="Long T.M."/>
            <person name="Aerts A.L."/>
            <person name="Barry K."/>
            <person name="Choi C."/>
            <person name="Clum A."/>
            <person name="Coughlan A.Y."/>
            <person name="Deshpande S."/>
            <person name="Douglass A.P."/>
            <person name="Hanson S.J."/>
            <person name="Klenk H.-P."/>
            <person name="LaButti K."/>
            <person name="Lapidus A."/>
            <person name="Lindquist E."/>
            <person name="Lipzen A."/>
            <person name="Meier-kolthoff J.P."/>
            <person name="Ohm R.A."/>
            <person name="Otillar R.P."/>
            <person name="Pangilinan J."/>
            <person name="Peng Y."/>
            <person name="Rokas A."/>
            <person name="Rosa C.A."/>
            <person name="Scheuner C."/>
            <person name="Sibirny A.A."/>
            <person name="Slot J.C."/>
            <person name="Stielow J.B."/>
            <person name="Sun H."/>
            <person name="Kurtzman C.P."/>
            <person name="Blackwell M."/>
            <person name="Grigoriev I.V."/>
            <person name="Jeffries T.W."/>
        </authorList>
    </citation>
    <scope>NUCLEOTIDE SEQUENCE [LARGE SCALE GENOMIC DNA]</scope>
    <source>
        <strain evidence="7 8">NRRL YB-4993</strain>
    </source>
</reference>
<dbReference type="Gene3D" id="3.30.565.10">
    <property type="entry name" value="Histidine kinase-like ATPase, C-terminal domain"/>
    <property type="match status" value="1"/>
</dbReference>
<feature type="compositionally biased region" description="Acidic residues" evidence="4">
    <location>
        <begin position="490"/>
        <end position="501"/>
    </location>
</feature>
<dbReference type="SMART" id="SM01340">
    <property type="entry name" value="DNA_mis_repair"/>
    <property type="match status" value="1"/>
</dbReference>
<dbReference type="InterPro" id="IPR042120">
    <property type="entry name" value="MutL_C_dimsub"/>
</dbReference>
<keyword evidence="3" id="KW-0234">DNA repair</keyword>
<organism evidence="7 8">
    <name type="scientific">Metschnikowia bicuspidata var. bicuspidata NRRL YB-4993</name>
    <dbReference type="NCBI Taxonomy" id="869754"/>
    <lineage>
        <taxon>Eukaryota</taxon>
        <taxon>Fungi</taxon>
        <taxon>Dikarya</taxon>
        <taxon>Ascomycota</taxon>
        <taxon>Saccharomycotina</taxon>
        <taxon>Pichiomycetes</taxon>
        <taxon>Metschnikowiaceae</taxon>
        <taxon>Metschnikowia</taxon>
    </lineage>
</organism>
<dbReference type="GO" id="GO:0032139">
    <property type="term" value="F:dinucleotide insertion or deletion binding"/>
    <property type="evidence" value="ECO:0007669"/>
    <property type="project" value="EnsemblFungi"/>
</dbReference>
<proteinExistence type="inferred from homology"/>
<dbReference type="SUPFAM" id="SSF54211">
    <property type="entry name" value="Ribosomal protein S5 domain 2-like"/>
    <property type="match status" value="1"/>
</dbReference>
<comment type="similarity">
    <text evidence="1">Belongs to the DNA mismatch repair MutL/HexB family.</text>
</comment>
<feature type="region of interest" description="Disordered" evidence="4">
    <location>
        <begin position="405"/>
        <end position="436"/>
    </location>
</feature>
<dbReference type="PANTHER" id="PTHR10073">
    <property type="entry name" value="DNA MISMATCH REPAIR PROTEIN MLH, PMS, MUTL"/>
    <property type="match status" value="1"/>
</dbReference>
<feature type="compositionally biased region" description="Polar residues" evidence="4">
    <location>
        <begin position="426"/>
        <end position="435"/>
    </location>
</feature>
<dbReference type="GO" id="GO:0016887">
    <property type="term" value="F:ATP hydrolysis activity"/>
    <property type="evidence" value="ECO:0007669"/>
    <property type="project" value="EnsemblFungi"/>
</dbReference>
<dbReference type="SMART" id="SM00853">
    <property type="entry name" value="MutL_C"/>
    <property type="match status" value="1"/>
</dbReference>
<feature type="compositionally biased region" description="Polar residues" evidence="4">
    <location>
        <begin position="557"/>
        <end position="579"/>
    </location>
</feature>
<evidence type="ECO:0000259" key="5">
    <source>
        <dbReference type="SMART" id="SM00853"/>
    </source>
</evidence>
<evidence type="ECO:0000256" key="4">
    <source>
        <dbReference type="SAM" id="MobiDB-lite"/>
    </source>
</evidence>
<dbReference type="InterPro" id="IPR014721">
    <property type="entry name" value="Ribsml_uS5_D2-typ_fold_subgr"/>
</dbReference>
<dbReference type="FunFam" id="3.30.1370.100:FF:000001">
    <property type="entry name" value="Mismatch repair endonuclease pms1, putative"/>
    <property type="match status" value="1"/>
</dbReference>
<protein>
    <submittedName>
        <fullName evidence="7">DNA mismatch repair protein MutL</fullName>
    </submittedName>
</protein>
<evidence type="ECO:0000256" key="1">
    <source>
        <dbReference type="ARBA" id="ARBA00006082"/>
    </source>
</evidence>
<accession>A0A1A0H7D7</accession>
<evidence type="ECO:0000256" key="2">
    <source>
        <dbReference type="ARBA" id="ARBA00022763"/>
    </source>
</evidence>
<feature type="domain" description="MutL C-terminal dimerisation" evidence="5">
    <location>
        <begin position="675"/>
        <end position="840"/>
    </location>
</feature>
<feature type="domain" description="DNA mismatch repair protein S5" evidence="6">
    <location>
        <begin position="219"/>
        <end position="355"/>
    </location>
</feature>
<dbReference type="Gene3D" id="3.30.1540.20">
    <property type="entry name" value="MutL, C-terminal domain, dimerisation subdomain"/>
    <property type="match status" value="1"/>
</dbReference>